<keyword evidence="3" id="KW-1185">Reference proteome</keyword>
<feature type="domain" description="YcaO" evidence="1">
    <location>
        <begin position="226"/>
        <end position="640"/>
    </location>
</feature>
<dbReference type="InterPro" id="IPR003776">
    <property type="entry name" value="YcaO-like_dom"/>
</dbReference>
<dbReference type="InterPro" id="IPR027624">
    <property type="entry name" value="TOMM_cyclo_SagD"/>
</dbReference>
<protein>
    <submittedName>
        <fullName evidence="2">TOMM leader peptide-binding protein</fullName>
    </submittedName>
</protein>
<dbReference type="NCBIfam" id="TIGR03604">
    <property type="entry name" value="TOMM_cyclo_SagD"/>
    <property type="match status" value="1"/>
</dbReference>
<dbReference type="Gene3D" id="3.30.160.660">
    <property type="match status" value="1"/>
</dbReference>
<dbReference type="Gene3D" id="3.30.40.250">
    <property type="match status" value="1"/>
</dbReference>
<gene>
    <name evidence="2" type="ORF">KGQ19_29245</name>
</gene>
<evidence type="ECO:0000259" key="1">
    <source>
        <dbReference type="PROSITE" id="PS51664"/>
    </source>
</evidence>
<comment type="caution">
    <text evidence="2">The sequence shown here is derived from an EMBL/GenBank/DDBJ whole genome shotgun (WGS) entry which is preliminary data.</text>
</comment>
<dbReference type="Gene3D" id="3.30.1330.230">
    <property type="match status" value="1"/>
</dbReference>
<reference evidence="2 3" key="1">
    <citation type="submission" date="2020-02" db="EMBL/GenBank/DDBJ databases">
        <title>Acidophilic actinobacteria isolated from forest soil.</title>
        <authorList>
            <person name="Golinska P."/>
        </authorList>
    </citation>
    <scope>NUCLEOTIDE SEQUENCE [LARGE SCALE GENOMIC DNA]</scope>
    <source>
        <strain evidence="2 3">NL8</strain>
    </source>
</reference>
<name>A0ABS5KY34_9ACTN</name>
<accession>A0ABS5KY34</accession>
<evidence type="ECO:0000313" key="2">
    <source>
        <dbReference type="EMBL" id="MBS2550966.1"/>
    </source>
</evidence>
<dbReference type="Gene3D" id="3.40.50.720">
    <property type="entry name" value="NAD(P)-binding Rossmann-like Domain"/>
    <property type="match status" value="1"/>
</dbReference>
<dbReference type="RefSeq" id="WP_212014793.1">
    <property type="nucleotide sequence ID" value="NZ_JAAFYZ010000121.1"/>
</dbReference>
<dbReference type="PROSITE" id="PS51664">
    <property type="entry name" value="YCAO"/>
    <property type="match status" value="1"/>
</dbReference>
<organism evidence="2 3">
    <name type="scientific">Catenulispora pinistramenti</name>
    <dbReference type="NCBI Taxonomy" id="2705254"/>
    <lineage>
        <taxon>Bacteria</taxon>
        <taxon>Bacillati</taxon>
        <taxon>Actinomycetota</taxon>
        <taxon>Actinomycetes</taxon>
        <taxon>Catenulisporales</taxon>
        <taxon>Catenulisporaceae</taxon>
        <taxon>Catenulispora</taxon>
    </lineage>
</organism>
<dbReference type="PANTHER" id="PTHR37809">
    <property type="entry name" value="RIBOSOMAL PROTEIN S12 METHYLTHIOTRANSFERASE ACCESSORY FACTOR YCAO"/>
    <property type="match status" value="1"/>
</dbReference>
<dbReference type="EMBL" id="JAAFYZ010000121">
    <property type="protein sequence ID" value="MBS2550966.1"/>
    <property type="molecule type" value="Genomic_DNA"/>
</dbReference>
<proteinExistence type="predicted"/>
<dbReference type="PANTHER" id="PTHR37809:SF1">
    <property type="entry name" value="RIBOSOMAL PROTEIN S12 METHYLTHIOTRANSFERASE ACCESSORY FACTOR YCAO"/>
    <property type="match status" value="1"/>
</dbReference>
<dbReference type="Proteomes" id="UP000730482">
    <property type="component" value="Unassembled WGS sequence"/>
</dbReference>
<sequence>MPDNTLHGIRILTADTAEAGRIMADAARTAEIAWLPVIAELDRVVIGPVVRPGVAGCDLCLAERRAGARSDHAENRALSERYGTAFSAHVSPLLTPLAADLAATLAEALCGRASESEGELRTVTVLRLADLRVTHHKFLPDPHCPHCGQMPDDAPELAVIPRQVRLKPSPAGTRVRDLLSEAAALETLYADDETGIVKDLRARGLHTLPFVESKVGPRESVDGGYGRAFDFRTARVTAVAEALERLGGGRPGGRRTVVSGSYRELSATHSGAVLDPSTVGMHDPARYQEAGFPYQAYHPDLSMPWVWGFSLTDEHPVLVPESLAYYRTQRHASGPRPFVSEISNGCALGGCIEEAALYGLLELAERDAFLRTWYTRTPAPLIDLTTARDRRIPLLADQIRVRQGYDVEVFDVTGEEGVPCFWALARDRVHRPDRPAVLCAAGSGLDPERGVLSALYELVTAVEAYLMLYPERAHEAERMRLDSEAVRLMDDHALLYCDAVAAERLDFLRGAGHPDSPTPTPTPLDLAALAERYAWPPNPDLRADLDALVRRYAASGLEVIVVDQTTPVHAAARLACAKVLAPGLLPMTFGHHLRRVEGLGLGRAMRVPLRGGAGGTSAGGGGTDRMMTATEVNPWPHPFP</sequence>
<dbReference type="NCBIfam" id="TIGR03882">
    <property type="entry name" value="cyclo_dehyd_2"/>
    <property type="match status" value="1"/>
</dbReference>
<evidence type="ECO:0000313" key="3">
    <source>
        <dbReference type="Proteomes" id="UP000730482"/>
    </source>
</evidence>
<dbReference type="InterPro" id="IPR022291">
    <property type="entry name" value="Bacteriocin_synth_cyclodeHase"/>
</dbReference>
<dbReference type="Pfam" id="PF02624">
    <property type="entry name" value="YcaO"/>
    <property type="match status" value="1"/>
</dbReference>